<comment type="similarity">
    <text evidence="2 11">Belongs to the mitochondrial carrier (TC 2.A.29) family.</text>
</comment>
<evidence type="ECO:0000313" key="12">
    <source>
        <dbReference type="EMBL" id="KAH3877390.1"/>
    </source>
</evidence>
<comment type="subcellular location">
    <subcellularLocation>
        <location evidence="1">Mitochondrion membrane</location>
        <topology evidence="1">Multi-pass membrane protein</topology>
    </subcellularLocation>
</comment>
<gene>
    <name evidence="12" type="ORF">DPMN_001255</name>
</gene>
<dbReference type="InterPro" id="IPR023395">
    <property type="entry name" value="MCP_dom_sf"/>
</dbReference>
<comment type="caution">
    <text evidence="12">The sequence shown here is derived from an EMBL/GenBank/DDBJ whole genome shotgun (WGS) entry which is preliminary data.</text>
</comment>
<evidence type="ECO:0000256" key="3">
    <source>
        <dbReference type="ARBA" id="ARBA00022448"/>
    </source>
</evidence>
<dbReference type="GO" id="GO:0071913">
    <property type="term" value="F:citrate secondary active transmembrane transporter activity"/>
    <property type="evidence" value="ECO:0007669"/>
    <property type="project" value="TreeGrafter"/>
</dbReference>
<dbReference type="InterPro" id="IPR018108">
    <property type="entry name" value="MCP_transmembrane"/>
</dbReference>
<name>A0A9D4MJQ5_DREPO</name>
<feature type="repeat" description="Solcar" evidence="10">
    <location>
        <begin position="30"/>
        <end position="72"/>
    </location>
</feature>
<reference evidence="12" key="1">
    <citation type="journal article" date="2019" name="bioRxiv">
        <title>The Genome of the Zebra Mussel, Dreissena polymorpha: A Resource for Invasive Species Research.</title>
        <authorList>
            <person name="McCartney M.A."/>
            <person name="Auch B."/>
            <person name="Kono T."/>
            <person name="Mallez S."/>
            <person name="Zhang Y."/>
            <person name="Obille A."/>
            <person name="Becker A."/>
            <person name="Abrahante J.E."/>
            <person name="Garbe J."/>
            <person name="Badalamenti J.P."/>
            <person name="Herman A."/>
            <person name="Mangelson H."/>
            <person name="Liachko I."/>
            <person name="Sullivan S."/>
            <person name="Sone E.D."/>
            <person name="Koren S."/>
            <person name="Silverstein K.A.T."/>
            <person name="Beckman K.B."/>
            <person name="Gohl D.M."/>
        </authorList>
    </citation>
    <scope>NUCLEOTIDE SEQUENCE</scope>
    <source>
        <strain evidence="12">Duluth1</strain>
        <tissue evidence="12">Whole animal</tissue>
    </source>
</reference>
<dbReference type="InterPro" id="IPR049563">
    <property type="entry name" value="TXTP-like"/>
</dbReference>
<dbReference type="GO" id="GO:0006843">
    <property type="term" value="P:mitochondrial citrate transmembrane transport"/>
    <property type="evidence" value="ECO:0007669"/>
    <property type="project" value="TreeGrafter"/>
</dbReference>
<dbReference type="PANTHER" id="PTHR45788:SF4">
    <property type="entry name" value="TRICARBOXYLATE TRANSPORT PROTEIN, MITOCHONDRIAL"/>
    <property type="match status" value="1"/>
</dbReference>
<evidence type="ECO:0000256" key="5">
    <source>
        <dbReference type="ARBA" id="ARBA00022737"/>
    </source>
</evidence>
<dbReference type="PROSITE" id="PS50920">
    <property type="entry name" value="SOLCAR"/>
    <property type="match status" value="1"/>
</dbReference>
<evidence type="ECO:0000256" key="4">
    <source>
        <dbReference type="ARBA" id="ARBA00022692"/>
    </source>
</evidence>
<keyword evidence="8 10" id="KW-0472">Membrane</keyword>
<keyword evidence="5" id="KW-0677">Repeat</keyword>
<sequence length="72" mass="8168">MKQGSNQAIRFYVMETLKHWYRGEDHNKKVPTLVVGAFGVIAGACSVYGNTPIDVVKTRLQVRNLQCFCIYC</sequence>
<proteinExistence type="inferred from homology"/>
<evidence type="ECO:0000313" key="13">
    <source>
        <dbReference type="Proteomes" id="UP000828390"/>
    </source>
</evidence>
<keyword evidence="3 11" id="KW-0813">Transport</keyword>
<evidence type="ECO:0000256" key="6">
    <source>
        <dbReference type="ARBA" id="ARBA00022989"/>
    </source>
</evidence>
<dbReference type="Gene3D" id="1.50.40.10">
    <property type="entry name" value="Mitochondrial carrier domain"/>
    <property type="match status" value="1"/>
</dbReference>
<dbReference type="AlphaFoldDB" id="A0A9D4MJQ5"/>
<reference evidence="12" key="2">
    <citation type="submission" date="2020-11" db="EMBL/GenBank/DDBJ databases">
        <authorList>
            <person name="McCartney M.A."/>
            <person name="Auch B."/>
            <person name="Kono T."/>
            <person name="Mallez S."/>
            <person name="Becker A."/>
            <person name="Gohl D.M."/>
            <person name="Silverstein K.A.T."/>
            <person name="Koren S."/>
            <person name="Bechman K.B."/>
            <person name="Herman A."/>
            <person name="Abrahante J.E."/>
            <person name="Garbe J."/>
        </authorList>
    </citation>
    <scope>NUCLEOTIDE SEQUENCE</scope>
    <source>
        <strain evidence="12">Duluth1</strain>
        <tissue evidence="12">Whole animal</tissue>
    </source>
</reference>
<dbReference type="PANTHER" id="PTHR45788">
    <property type="entry name" value="SUCCINATE/FUMARATE MITOCHONDRIAL TRANSPORTER-RELATED"/>
    <property type="match status" value="1"/>
</dbReference>
<evidence type="ECO:0000256" key="9">
    <source>
        <dbReference type="ARBA" id="ARBA00042640"/>
    </source>
</evidence>
<dbReference type="SUPFAM" id="SSF103506">
    <property type="entry name" value="Mitochondrial carrier"/>
    <property type="match status" value="1"/>
</dbReference>
<dbReference type="EMBL" id="JAIWYP010000001">
    <property type="protein sequence ID" value="KAH3877390.1"/>
    <property type="molecule type" value="Genomic_DNA"/>
</dbReference>
<dbReference type="Pfam" id="PF00153">
    <property type="entry name" value="Mito_carr"/>
    <property type="match status" value="1"/>
</dbReference>
<evidence type="ECO:0000256" key="1">
    <source>
        <dbReference type="ARBA" id="ARBA00004225"/>
    </source>
</evidence>
<evidence type="ECO:0000256" key="10">
    <source>
        <dbReference type="PROSITE-ProRule" id="PRU00282"/>
    </source>
</evidence>
<evidence type="ECO:0000256" key="7">
    <source>
        <dbReference type="ARBA" id="ARBA00023128"/>
    </source>
</evidence>
<dbReference type="Proteomes" id="UP000828390">
    <property type="component" value="Unassembled WGS sequence"/>
</dbReference>
<evidence type="ECO:0000256" key="2">
    <source>
        <dbReference type="ARBA" id="ARBA00006375"/>
    </source>
</evidence>
<keyword evidence="6" id="KW-1133">Transmembrane helix</keyword>
<keyword evidence="4 10" id="KW-0812">Transmembrane</keyword>
<keyword evidence="13" id="KW-1185">Reference proteome</keyword>
<dbReference type="GO" id="GO:0031966">
    <property type="term" value="C:mitochondrial membrane"/>
    <property type="evidence" value="ECO:0007669"/>
    <property type="project" value="UniProtKB-SubCell"/>
</dbReference>
<evidence type="ECO:0000256" key="8">
    <source>
        <dbReference type="ARBA" id="ARBA00023136"/>
    </source>
</evidence>
<evidence type="ECO:0000256" key="11">
    <source>
        <dbReference type="RuleBase" id="RU000488"/>
    </source>
</evidence>
<keyword evidence="7" id="KW-0496">Mitochondrion</keyword>
<protein>
    <recommendedName>
        <fullName evidence="9">Citrate transport protein</fullName>
    </recommendedName>
</protein>
<accession>A0A9D4MJQ5</accession>
<organism evidence="12 13">
    <name type="scientific">Dreissena polymorpha</name>
    <name type="common">Zebra mussel</name>
    <name type="synonym">Mytilus polymorpha</name>
    <dbReference type="NCBI Taxonomy" id="45954"/>
    <lineage>
        <taxon>Eukaryota</taxon>
        <taxon>Metazoa</taxon>
        <taxon>Spiralia</taxon>
        <taxon>Lophotrochozoa</taxon>
        <taxon>Mollusca</taxon>
        <taxon>Bivalvia</taxon>
        <taxon>Autobranchia</taxon>
        <taxon>Heteroconchia</taxon>
        <taxon>Euheterodonta</taxon>
        <taxon>Imparidentia</taxon>
        <taxon>Neoheterodontei</taxon>
        <taxon>Myida</taxon>
        <taxon>Dreissenoidea</taxon>
        <taxon>Dreissenidae</taxon>
        <taxon>Dreissena</taxon>
    </lineage>
</organism>